<dbReference type="AlphaFoldDB" id="A0AAP8ME65"/>
<dbReference type="InterPro" id="IPR029058">
    <property type="entry name" value="AB_hydrolase_fold"/>
</dbReference>
<sequence length="613" mass="68657">MRTLALKTLILLTCLSLLAPAQAADDTLYEQHASVMIPMRDGIELSTDFYFPKGYKGKMPLILVRTVYNKRQVFGWNPAWVELIGQGYALAIQDIRGRYESGGSYKLGIGRREDGIDTLDWITRQAWSNGKVATAGCSYQGESQVVLAATNHPALVTAVPMWPGSGFYAPGRAWQAWSGGVFELGQTAGWFAGSGSKVYTQPPEGVDRGEYFREHGGKIEMTPPVDFARYLKELQTLPTIDVLQRAGVPPTDFETWRRSAPDGDYYRSLDLVQRDDEFSIPALFMDSWYDYGATETLEMFAQFSANGRTEAARKHQYLVIGPGTHCSFSGATENTIVGERPVGDARFPYHQLQIDWYNYWMKGEDNGVLDRDRIHYFQMGDNEWRSTNQWPPEGVVPQKWYFSSNEGGNSRNGDGRLLDEAGKKADDDRFTYDPGNPVPSLGGHTCCTGTDTEAGGYDQSEIELRDDVLVYTSEPLTEDLEMVGRINAKLYVSSSAKDTDFTVKLVDVHPDGTAYNIQEGALRMRYRNSLRDSELMTPGEIYPADIDLHTTANTFKVGHRIRVEISSSNYPRLERNLNTGGNNYDETTYIKADNRLLLGGQKASYIALPIKTR</sequence>
<dbReference type="InterPro" id="IPR050585">
    <property type="entry name" value="Xaa-Pro_dipeptidyl-ppase/CocE"/>
</dbReference>
<dbReference type="GO" id="GO:0008239">
    <property type="term" value="F:dipeptidyl-peptidase activity"/>
    <property type="evidence" value="ECO:0007669"/>
    <property type="project" value="InterPro"/>
</dbReference>
<organism evidence="4 5">
    <name type="scientific">Halioglobus japonicus</name>
    <dbReference type="NCBI Taxonomy" id="930805"/>
    <lineage>
        <taxon>Bacteria</taxon>
        <taxon>Pseudomonadati</taxon>
        <taxon>Pseudomonadota</taxon>
        <taxon>Gammaproteobacteria</taxon>
        <taxon>Cellvibrionales</taxon>
        <taxon>Halieaceae</taxon>
        <taxon>Halioglobus</taxon>
    </lineage>
</organism>
<dbReference type="RefSeq" id="WP_084198800.1">
    <property type="nucleotide sequence ID" value="NZ_BMYL01000002.1"/>
</dbReference>
<name>A0AAP8ME65_9GAMM</name>
<dbReference type="SMART" id="SM00939">
    <property type="entry name" value="PepX_C"/>
    <property type="match status" value="1"/>
</dbReference>
<dbReference type="PANTHER" id="PTHR43056:SF10">
    <property type="entry name" value="COCE_NOND FAMILY, PUTATIVE (AFU_ORTHOLOGUE AFUA_7G00600)-RELATED"/>
    <property type="match status" value="1"/>
</dbReference>
<dbReference type="InterPro" id="IPR013736">
    <property type="entry name" value="Xaa-Pro_dipept_C"/>
</dbReference>
<comment type="caution">
    <text evidence="4">The sequence shown here is derived from an EMBL/GenBank/DDBJ whole genome shotgun (WGS) entry which is preliminary data.</text>
</comment>
<dbReference type="Proteomes" id="UP000235162">
    <property type="component" value="Unassembled WGS sequence"/>
</dbReference>
<evidence type="ECO:0000256" key="1">
    <source>
        <dbReference type="ARBA" id="ARBA00022801"/>
    </source>
</evidence>
<evidence type="ECO:0000313" key="5">
    <source>
        <dbReference type="Proteomes" id="UP000235162"/>
    </source>
</evidence>
<dbReference type="Gene3D" id="1.10.3020.10">
    <property type="entry name" value="alpha-amino acid ester hydrolase ( Helical cap domain)"/>
    <property type="match status" value="1"/>
</dbReference>
<dbReference type="NCBIfam" id="TIGR00976">
    <property type="entry name" value="CocE_NonD"/>
    <property type="match status" value="1"/>
</dbReference>
<keyword evidence="2" id="KW-0732">Signal</keyword>
<keyword evidence="5" id="KW-1185">Reference proteome</keyword>
<protein>
    <submittedName>
        <fullName evidence="4">Acylase</fullName>
    </submittedName>
</protein>
<dbReference type="InterPro" id="IPR008979">
    <property type="entry name" value="Galactose-bd-like_sf"/>
</dbReference>
<keyword evidence="1" id="KW-0378">Hydrolase</keyword>
<dbReference type="InterPro" id="IPR000383">
    <property type="entry name" value="Xaa-Pro-like_dom"/>
</dbReference>
<evidence type="ECO:0000259" key="3">
    <source>
        <dbReference type="SMART" id="SM00939"/>
    </source>
</evidence>
<evidence type="ECO:0000256" key="2">
    <source>
        <dbReference type="SAM" id="SignalP"/>
    </source>
</evidence>
<feature type="domain" description="Xaa-Pro dipeptidyl-peptidase C-terminal" evidence="3">
    <location>
        <begin position="354"/>
        <end position="607"/>
    </location>
</feature>
<dbReference type="SUPFAM" id="SSF53474">
    <property type="entry name" value="alpha/beta-Hydrolases"/>
    <property type="match status" value="1"/>
</dbReference>
<dbReference type="EMBL" id="PKUR01000002">
    <property type="protein sequence ID" value="PLW86158.1"/>
    <property type="molecule type" value="Genomic_DNA"/>
</dbReference>
<reference evidence="4 5" key="1">
    <citation type="submission" date="2018-01" db="EMBL/GenBank/DDBJ databases">
        <title>The draft genome sequence of Halioglobus japonicus S1-36.</title>
        <authorList>
            <person name="Du Z.-J."/>
            <person name="Shi M.-J."/>
        </authorList>
    </citation>
    <scope>NUCLEOTIDE SEQUENCE [LARGE SCALE GENOMIC DNA]</scope>
    <source>
        <strain evidence="4 5">S1-36</strain>
    </source>
</reference>
<dbReference type="Pfam" id="PF02129">
    <property type="entry name" value="Peptidase_S15"/>
    <property type="match status" value="1"/>
</dbReference>
<evidence type="ECO:0000313" key="4">
    <source>
        <dbReference type="EMBL" id="PLW86158.1"/>
    </source>
</evidence>
<feature type="chain" id="PRO_5042932292" evidence="2">
    <location>
        <begin position="24"/>
        <end position="613"/>
    </location>
</feature>
<dbReference type="Gene3D" id="3.40.50.1820">
    <property type="entry name" value="alpha/beta hydrolase"/>
    <property type="match status" value="1"/>
</dbReference>
<dbReference type="PANTHER" id="PTHR43056">
    <property type="entry name" value="PEPTIDASE S9 PROLYL OLIGOPEPTIDASE"/>
    <property type="match status" value="1"/>
</dbReference>
<gene>
    <name evidence="4" type="ORF">C0029_06870</name>
</gene>
<proteinExistence type="predicted"/>
<dbReference type="Gene3D" id="2.60.120.260">
    <property type="entry name" value="Galactose-binding domain-like"/>
    <property type="match status" value="1"/>
</dbReference>
<dbReference type="Pfam" id="PF08530">
    <property type="entry name" value="PepX_C"/>
    <property type="match status" value="1"/>
</dbReference>
<feature type="signal peptide" evidence="2">
    <location>
        <begin position="1"/>
        <end position="23"/>
    </location>
</feature>
<accession>A0AAP8ME65</accession>
<dbReference type="SUPFAM" id="SSF49785">
    <property type="entry name" value="Galactose-binding domain-like"/>
    <property type="match status" value="1"/>
</dbReference>
<dbReference type="InterPro" id="IPR005674">
    <property type="entry name" value="CocE/Ser_esterase"/>
</dbReference>